<protein>
    <submittedName>
        <fullName evidence="2">Uncharacterized protein</fullName>
    </submittedName>
</protein>
<name>A0A645FTY0_9ZZZZ</name>
<gene>
    <name evidence="2" type="ORF">SDC9_164452</name>
</gene>
<comment type="caution">
    <text evidence="2">The sequence shown here is derived from an EMBL/GenBank/DDBJ whole genome shotgun (WGS) entry which is preliminary data.</text>
</comment>
<sequence length="149" mass="17033">MEERQANRARRGQVGQRIRRGPPGLAHRVLGHELRTAGRDLRHPRGWRGPAVSAPRKRDRAERRRHGQAVCQDLDAQRLHQRGQREDVQVAGQLLHHPRRAQRVRRRDGALLRRARALSQPAELQQRAPGRRAQRPQAPVHRAEPGACG</sequence>
<feature type="compositionally biased region" description="Low complexity" evidence="1">
    <location>
        <begin position="12"/>
        <end position="24"/>
    </location>
</feature>
<accession>A0A645FTY0</accession>
<proteinExistence type="predicted"/>
<dbReference type="EMBL" id="VSSQ01064135">
    <property type="protein sequence ID" value="MPN17102.1"/>
    <property type="molecule type" value="Genomic_DNA"/>
</dbReference>
<dbReference type="AlphaFoldDB" id="A0A645FTY0"/>
<feature type="compositionally biased region" description="Basic and acidic residues" evidence="1">
    <location>
        <begin position="30"/>
        <end position="43"/>
    </location>
</feature>
<feature type="region of interest" description="Disordered" evidence="1">
    <location>
        <begin position="1"/>
        <end position="68"/>
    </location>
</feature>
<feature type="region of interest" description="Disordered" evidence="1">
    <location>
        <begin position="114"/>
        <end position="149"/>
    </location>
</feature>
<evidence type="ECO:0000313" key="2">
    <source>
        <dbReference type="EMBL" id="MPN17102.1"/>
    </source>
</evidence>
<evidence type="ECO:0000256" key="1">
    <source>
        <dbReference type="SAM" id="MobiDB-lite"/>
    </source>
</evidence>
<reference evidence="2" key="1">
    <citation type="submission" date="2019-08" db="EMBL/GenBank/DDBJ databases">
        <authorList>
            <person name="Kucharzyk K."/>
            <person name="Murdoch R.W."/>
            <person name="Higgins S."/>
            <person name="Loffler F."/>
        </authorList>
    </citation>
    <scope>NUCLEOTIDE SEQUENCE</scope>
</reference>
<organism evidence="2">
    <name type="scientific">bioreactor metagenome</name>
    <dbReference type="NCBI Taxonomy" id="1076179"/>
    <lineage>
        <taxon>unclassified sequences</taxon>
        <taxon>metagenomes</taxon>
        <taxon>ecological metagenomes</taxon>
    </lineage>
</organism>
<feature type="compositionally biased region" description="Basic residues" evidence="1">
    <location>
        <begin position="55"/>
        <end position="67"/>
    </location>
</feature>